<reference evidence="1" key="1">
    <citation type="submission" date="2021-04" db="EMBL/GenBank/DDBJ databases">
        <title>Genome based classification of Actinospica acidithermotolerans sp. nov., an actinobacterium isolated from an Indonesian hot spring.</title>
        <authorList>
            <person name="Kusuma A.B."/>
            <person name="Putra K.E."/>
            <person name="Nafisah S."/>
            <person name="Loh J."/>
            <person name="Nouioui I."/>
            <person name="Goodfellow M."/>
        </authorList>
    </citation>
    <scope>NUCLEOTIDE SEQUENCE</scope>
    <source>
        <strain evidence="1">DSM 45618</strain>
    </source>
</reference>
<evidence type="ECO:0000313" key="2">
    <source>
        <dbReference type="Proteomes" id="UP000677913"/>
    </source>
</evidence>
<proteinExistence type="predicted"/>
<accession>A0A8J7WKF8</accession>
<organism evidence="1 2">
    <name type="scientific">Actinocrinis puniceicyclus</name>
    <dbReference type="NCBI Taxonomy" id="977794"/>
    <lineage>
        <taxon>Bacteria</taxon>
        <taxon>Bacillati</taxon>
        <taxon>Actinomycetota</taxon>
        <taxon>Actinomycetes</taxon>
        <taxon>Catenulisporales</taxon>
        <taxon>Actinospicaceae</taxon>
        <taxon>Actinocrinis</taxon>
    </lineage>
</organism>
<keyword evidence="2" id="KW-1185">Reference proteome</keyword>
<evidence type="ECO:0008006" key="3">
    <source>
        <dbReference type="Google" id="ProtNLM"/>
    </source>
</evidence>
<name>A0A8J7WKF8_9ACTN</name>
<gene>
    <name evidence="1" type="ORF">KGA66_12870</name>
</gene>
<dbReference type="Proteomes" id="UP000677913">
    <property type="component" value="Unassembled WGS sequence"/>
</dbReference>
<dbReference type="EMBL" id="JAGSXH010000038">
    <property type="protein sequence ID" value="MBS2963941.1"/>
    <property type="molecule type" value="Genomic_DNA"/>
</dbReference>
<evidence type="ECO:0000313" key="1">
    <source>
        <dbReference type="EMBL" id="MBS2963941.1"/>
    </source>
</evidence>
<dbReference type="RefSeq" id="WP_211468100.1">
    <property type="nucleotide sequence ID" value="NZ_JAGSXH010000038.1"/>
</dbReference>
<comment type="caution">
    <text evidence="1">The sequence shown here is derived from an EMBL/GenBank/DDBJ whole genome shotgun (WGS) entry which is preliminary data.</text>
</comment>
<sequence>MNGDRSRRECEALVAGLDLPEPFDLAELCRRLGEQRGRSIVLMSHDMVIGGLCGTWMGTATADYVFYEQDTSRLHQQHIVCHEIGHILRRHEPGKVLSSDLARLIAPTVERSDVRRVLGRDCYDDHEEFEAEFIATLILRRVGRLPLRESPTATDPAASDVIARISQSLSRGQR</sequence>
<protein>
    <recommendedName>
        <fullName evidence="3">IrrE N-terminal-like domain-containing protein</fullName>
    </recommendedName>
</protein>
<dbReference type="AlphaFoldDB" id="A0A8J7WKF8"/>